<reference evidence="3" key="1">
    <citation type="submission" date="2020-01" db="EMBL/GenBank/DDBJ databases">
        <authorList>
            <person name="Meier V. D."/>
            <person name="Meier V D."/>
        </authorList>
    </citation>
    <scope>NUCLEOTIDE SEQUENCE</scope>
    <source>
        <strain evidence="3">HLG_WM_MAG_07</strain>
    </source>
</reference>
<evidence type="ECO:0000256" key="2">
    <source>
        <dbReference type="PIRNR" id="PIRNR006221"/>
    </source>
</evidence>
<evidence type="ECO:0000256" key="1">
    <source>
        <dbReference type="ARBA" id="ARBA00009460"/>
    </source>
</evidence>
<comment type="similarity">
    <text evidence="1 2">Belongs to the fructosamine kinase family.</text>
</comment>
<proteinExistence type="inferred from homology"/>
<dbReference type="PANTHER" id="PTHR12149">
    <property type="entry name" value="FRUCTOSAMINE 3 KINASE-RELATED PROTEIN"/>
    <property type="match status" value="1"/>
</dbReference>
<name>A0A6S6TNL1_9GAMM</name>
<dbReference type="EMBL" id="CACVAY010000118">
    <property type="protein sequence ID" value="CAA6824391.1"/>
    <property type="molecule type" value="Genomic_DNA"/>
</dbReference>
<dbReference type="Gene3D" id="3.90.1200.10">
    <property type="match status" value="1"/>
</dbReference>
<keyword evidence="2" id="KW-0418">Kinase</keyword>
<accession>A0A6S6TNL1</accession>
<dbReference type="InterPro" id="IPR011009">
    <property type="entry name" value="Kinase-like_dom_sf"/>
</dbReference>
<dbReference type="PIRSF" id="PIRSF006221">
    <property type="entry name" value="Ketosamine-3-kinase"/>
    <property type="match status" value="1"/>
</dbReference>
<evidence type="ECO:0008006" key="4">
    <source>
        <dbReference type="Google" id="ProtNLM"/>
    </source>
</evidence>
<protein>
    <recommendedName>
        <fullName evidence="4">Ribulosamine/erythrulosamine 3-kinase potentially involved in protein deglycation</fullName>
    </recommendedName>
</protein>
<dbReference type="PANTHER" id="PTHR12149:SF8">
    <property type="entry name" value="PROTEIN-RIBULOSAMINE 3-KINASE"/>
    <property type="match status" value="1"/>
</dbReference>
<dbReference type="Gene3D" id="3.30.200.20">
    <property type="entry name" value="Phosphorylase Kinase, domain 1"/>
    <property type="match status" value="1"/>
</dbReference>
<dbReference type="SUPFAM" id="SSF56112">
    <property type="entry name" value="Protein kinase-like (PK-like)"/>
    <property type="match status" value="1"/>
</dbReference>
<dbReference type="GO" id="GO:0016301">
    <property type="term" value="F:kinase activity"/>
    <property type="evidence" value="ECO:0007669"/>
    <property type="project" value="UniProtKB-UniRule"/>
</dbReference>
<sequence length="292" mass="33072">MLDWQEISQSLSHSLNRDISLRTPSSVRGGCINQAWKTHDQNGELYFIKSNTPSRLSMFEAEAEGLQAIENSQAIRSPKVFTTQQQATASYIVMEYIAMQSCSNMILLGQQLAAMHKQKRSRFGWHRDNTIGATPQSNQQHQDWVTFWCKERLVFQLNLAKHNGLSNKQYEDGLKLANNVSVFFDSYSPVASLLHGDLWGGNCSQDLTGNPVIYDPAVYFGDRETDLAMMELFGGFSSSCFDSYAEHYPIDEGYSTRKTLYNLYHILNHFNLFGGGYGTQAHGMIHRLLAEL</sequence>
<dbReference type="InterPro" id="IPR016477">
    <property type="entry name" value="Fructo-/Ketosamine-3-kinase"/>
</dbReference>
<dbReference type="AlphaFoldDB" id="A0A6S6TNL1"/>
<evidence type="ECO:0000313" key="3">
    <source>
        <dbReference type="EMBL" id="CAA6824391.1"/>
    </source>
</evidence>
<organism evidence="3">
    <name type="scientific">uncultured Thiotrichaceae bacterium</name>
    <dbReference type="NCBI Taxonomy" id="298394"/>
    <lineage>
        <taxon>Bacteria</taxon>
        <taxon>Pseudomonadati</taxon>
        <taxon>Pseudomonadota</taxon>
        <taxon>Gammaproteobacteria</taxon>
        <taxon>Thiotrichales</taxon>
        <taxon>Thiotrichaceae</taxon>
        <taxon>environmental samples</taxon>
    </lineage>
</organism>
<keyword evidence="2" id="KW-0808">Transferase</keyword>
<dbReference type="Pfam" id="PF03881">
    <property type="entry name" value="Fructosamin_kin"/>
    <property type="match status" value="1"/>
</dbReference>
<gene>
    <name evidence="3" type="ORF">HELGO_WM21807</name>
</gene>